<dbReference type="GO" id="GO:0032993">
    <property type="term" value="C:protein-DNA complex"/>
    <property type="evidence" value="ECO:0007669"/>
    <property type="project" value="TreeGrafter"/>
</dbReference>
<dbReference type="InterPro" id="IPR036388">
    <property type="entry name" value="WH-like_DNA-bd_sf"/>
</dbReference>
<dbReference type="PROSITE" id="PS50110">
    <property type="entry name" value="RESPONSE_REGULATORY"/>
    <property type="match status" value="1"/>
</dbReference>
<dbReference type="SMART" id="SM00862">
    <property type="entry name" value="Trans_reg_C"/>
    <property type="match status" value="1"/>
</dbReference>
<dbReference type="InterPro" id="IPR011006">
    <property type="entry name" value="CheY-like_superfamily"/>
</dbReference>
<gene>
    <name evidence="6" type="ORF">A8950_0611</name>
</gene>
<keyword evidence="2" id="KW-0597">Phosphoprotein</keyword>
<dbReference type="EMBL" id="SNYW01000006">
    <property type="protein sequence ID" value="TDQ84065.1"/>
    <property type="molecule type" value="Genomic_DNA"/>
</dbReference>
<dbReference type="Proteomes" id="UP000295783">
    <property type="component" value="Unassembled WGS sequence"/>
</dbReference>
<dbReference type="GO" id="GO:0000156">
    <property type="term" value="F:phosphorelay response regulator activity"/>
    <property type="evidence" value="ECO:0007669"/>
    <property type="project" value="TreeGrafter"/>
</dbReference>
<feature type="domain" description="Response regulatory" evidence="4">
    <location>
        <begin position="2"/>
        <end position="116"/>
    </location>
</feature>
<evidence type="ECO:0000259" key="4">
    <source>
        <dbReference type="PROSITE" id="PS50110"/>
    </source>
</evidence>
<evidence type="ECO:0000256" key="1">
    <source>
        <dbReference type="ARBA" id="ARBA00023125"/>
    </source>
</evidence>
<evidence type="ECO:0000259" key="5">
    <source>
        <dbReference type="PROSITE" id="PS51755"/>
    </source>
</evidence>
<evidence type="ECO:0000313" key="7">
    <source>
        <dbReference type="Proteomes" id="UP000295783"/>
    </source>
</evidence>
<dbReference type="InterPro" id="IPR001867">
    <property type="entry name" value="OmpR/PhoB-type_DNA-bd"/>
</dbReference>
<comment type="caution">
    <text evidence="6">The sequence shown here is derived from an EMBL/GenBank/DDBJ whole genome shotgun (WGS) entry which is preliminary data.</text>
</comment>
<reference evidence="6 7" key="1">
    <citation type="submission" date="2019-03" db="EMBL/GenBank/DDBJ databases">
        <title>Genomic Encyclopedia of Type Strains, Phase III (KMG-III): the genomes of soil and plant-associated and newly described type strains.</title>
        <authorList>
            <person name="Whitman W."/>
        </authorList>
    </citation>
    <scope>NUCLEOTIDE SEQUENCE [LARGE SCALE GENOMIC DNA]</scope>
    <source>
        <strain evidence="6 7">CGMCC 1.7660</strain>
    </source>
</reference>
<dbReference type="GO" id="GO:0005829">
    <property type="term" value="C:cytosol"/>
    <property type="evidence" value="ECO:0007669"/>
    <property type="project" value="TreeGrafter"/>
</dbReference>
<dbReference type="Pfam" id="PF00486">
    <property type="entry name" value="Trans_reg_C"/>
    <property type="match status" value="1"/>
</dbReference>
<dbReference type="PANTHER" id="PTHR48111:SF36">
    <property type="entry name" value="TRANSCRIPTIONAL REGULATORY PROTEIN CUTR"/>
    <property type="match status" value="1"/>
</dbReference>
<dbReference type="SMART" id="SM00448">
    <property type="entry name" value="REC"/>
    <property type="match status" value="1"/>
</dbReference>
<dbReference type="Gene3D" id="1.10.10.10">
    <property type="entry name" value="Winged helix-like DNA-binding domain superfamily/Winged helix DNA-binding domain"/>
    <property type="match status" value="1"/>
</dbReference>
<evidence type="ECO:0000256" key="3">
    <source>
        <dbReference type="PROSITE-ProRule" id="PRU01091"/>
    </source>
</evidence>
<feature type="domain" description="OmpR/PhoB-type" evidence="5">
    <location>
        <begin position="124"/>
        <end position="218"/>
    </location>
</feature>
<dbReference type="GO" id="GO:0006355">
    <property type="term" value="P:regulation of DNA-templated transcription"/>
    <property type="evidence" value="ECO:0007669"/>
    <property type="project" value="InterPro"/>
</dbReference>
<dbReference type="SUPFAM" id="SSF52172">
    <property type="entry name" value="CheY-like"/>
    <property type="match status" value="1"/>
</dbReference>
<dbReference type="InterPro" id="IPR039420">
    <property type="entry name" value="WalR-like"/>
</dbReference>
<dbReference type="OrthoDB" id="9802426at2"/>
<accession>A0A4R6WR58</accession>
<dbReference type="CDD" id="cd00383">
    <property type="entry name" value="trans_reg_C"/>
    <property type="match status" value="1"/>
</dbReference>
<dbReference type="PROSITE" id="PS51755">
    <property type="entry name" value="OMPR_PHOB"/>
    <property type="match status" value="1"/>
</dbReference>
<keyword evidence="7" id="KW-1185">Reference proteome</keyword>
<organism evidence="6 7">
    <name type="scientific">Dongia mobilis</name>
    <dbReference type="NCBI Taxonomy" id="578943"/>
    <lineage>
        <taxon>Bacteria</taxon>
        <taxon>Pseudomonadati</taxon>
        <taxon>Pseudomonadota</taxon>
        <taxon>Alphaproteobacteria</taxon>
        <taxon>Rhodospirillales</taxon>
        <taxon>Dongiaceae</taxon>
        <taxon>Dongia</taxon>
    </lineage>
</organism>
<dbReference type="PANTHER" id="PTHR48111">
    <property type="entry name" value="REGULATOR OF RPOS"/>
    <property type="match status" value="1"/>
</dbReference>
<dbReference type="RefSeq" id="WP_133612127.1">
    <property type="nucleotide sequence ID" value="NZ_SNYW01000006.1"/>
</dbReference>
<dbReference type="Gene3D" id="6.10.250.690">
    <property type="match status" value="1"/>
</dbReference>
<dbReference type="Gene3D" id="3.40.50.2300">
    <property type="match status" value="1"/>
</dbReference>
<dbReference type="GO" id="GO:0000976">
    <property type="term" value="F:transcription cis-regulatory region binding"/>
    <property type="evidence" value="ECO:0007669"/>
    <property type="project" value="TreeGrafter"/>
</dbReference>
<dbReference type="InterPro" id="IPR001789">
    <property type="entry name" value="Sig_transdc_resp-reg_receiver"/>
</dbReference>
<name>A0A4R6WR58_9PROT</name>
<dbReference type="Pfam" id="PF00072">
    <property type="entry name" value="Response_reg"/>
    <property type="match status" value="1"/>
</dbReference>
<protein>
    <submittedName>
        <fullName evidence="6">Winged helix family two component transcriptional regulator</fullName>
    </submittedName>
</protein>
<evidence type="ECO:0000256" key="2">
    <source>
        <dbReference type="PROSITE-ProRule" id="PRU00169"/>
    </source>
</evidence>
<keyword evidence="1 3" id="KW-0238">DNA-binding</keyword>
<evidence type="ECO:0000313" key="6">
    <source>
        <dbReference type="EMBL" id="TDQ84065.1"/>
    </source>
</evidence>
<sequence>MRVLLVEDEAILGAAVRDHIAAAGHAVDWMQNLADAELSLRSVDYGLVLLDLALPDGSGLDLLRNLRRRNDRRPVIILTARDRISDRIDGLNAGADDYLVKPFDLDELTARIGAVARRANDNVSPVLPVGELEIAQTIRQVSRRGERIELTRREWAILDELLRRPGAIVSRERLEEGLYAFGSEIESNAVEVYVSRLRKKLGKDVIHTQRGLGYRLALGQRP</sequence>
<dbReference type="AlphaFoldDB" id="A0A4R6WR58"/>
<feature type="DNA-binding region" description="OmpR/PhoB-type" evidence="3">
    <location>
        <begin position="124"/>
        <end position="218"/>
    </location>
</feature>
<feature type="modified residue" description="4-aspartylphosphate" evidence="2">
    <location>
        <position position="51"/>
    </location>
</feature>
<proteinExistence type="predicted"/>